<dbReference type="OrthoDB" id="9810636at2"/>
<name>A0A2K2FBE2_9CLOT</name>
<gene>
    <name evidence="6" type="ORF">CDQ84_12655</name>
</gene>
<dbReference type="SUPFAM" id="SSF53807">
    <property type="entry name" value="Helical backbone' metal receptor"/>
    <property type="match status" value="1"/>
</dbReference>
<proteinExistence type="inferred from homology"/>
<keyword evidence="2 4" id="KW-0813">Transport</keyword>
<dbReference type="PANTHER" id="PTHR42953">
    <property type="entry name" value="HIGH-AFFINITY ZINC UPTAKE SYSTEM PROTEIN ZNUA-RELATED"/>
    <property type="match status" value="1"/>
</dbReference>
<dbReference type="Gene3D" id="3.40.50.1980">
    <property type="entry name" value="Nitrogenase molybdenum iron protein domain"/>
    <property type="match status" value="2"/>
</dbReference>
<evidence type="ECO:0000313" key="6">
    <source>
        <dbReference type="EMBL" id="PNT97698.1"/>
    </source>
</evidence>
<feature type="chain" id="PRO_5014327828" evidence="5">
    <location>
        <begin position="28"/>
        <end position="321"/>
    </location>
</feature>
<dbReference type="KEGG" id="cthd:CDO33_11685"/>
<evidence type="ECO:0000256" key="4">
    <source>
        <dbReference type="RuleBase" id="RU003512"/>
    </source>
</evidence>
<evidence type="ECO:0000256" key="2">
    <source>
        <dbReference type="ARBA" id="ARBA00022448"/>
    </source>
</evidence>
<keyword evidence="7" id="KW-1185">Reference proteome</keyword>
<dbReference type="InterPro" id="IPR006128">
    <property type="entry name" value="Lipoprotein_PsaA-like"/>
</dbReference>
<dbReference type="InterPro" id="IPR006127">
    <property type="entry name" value="ZnuA-like"/>
</dbReference>
<dbReference type="GO" id="GO:0030001">
    <property type="term" value="P:metal ion transport"/>
    <property type="evidence" value="ECO:0007669"/>
    <property type="project" value="InterPro"/>
</dbReference>
<evidence type="ECO:0000256" key="5">
    <source>
        <dbReference type="SAM" id="SignalP"/>
    </source>
</evidence>
<dbReference type="PROSITE" id="PS51257">
    <property type="entry name" value="PROKAR_LIPOPROTEIN"/>
    <property type="match status" value="1"/>
</dbReference>
<dbReference type="Pfam" id="PF01297">
    <property type="entry name" value="ZnuA"/>
    <property type="match status" value="1"/>
</dbReference>
<evidence type="ECO:0000313" key="7">
    <source>
        <dbReference type="Proteomes" id="UP000236151"/>
    </source>
</evidence>
<dbReference type="InterPro" id="IPR006129">
    <property type="entry name" value="AdhesinB"/>
</dbReference>
<keyword evidence="3 5" id="KW-0732">Signal</keyword>
<organism evidence="6 7">
    <name type="scientific">Clostridium thermosuccinogenes</name>
    <dbReference type="NCBI Taxonomy" id="84032"/>
    <lineage>
        <taxon>Bacteria</taxon>
        <taxon>Bacillati</taxon>
        <taxon>Bacillota</taxon>
        <taxon>Clostridia</taxon>
        <taxon>Eubacteriales</taxon>
        <taxon>Clostridiaceae</taxon>
        <taxon>Clostridium</taxon>
    </lineage>
</organism>
<dbReference type="GO" id="GO:0046872">
    <property type="term" value="F:metal ion binding"/>
    <property type="evidence" value="ECO:0007669"/>
    <property type="project" value="InterPro"/>
</dbReference>
<sequence>MKKYTFTVLLLLFLSTILFGCRQSANANSDEKISVVATIFPQYDFVREIAGDNVDLTMLLPPGSESHSYEPTPQDIIKIKNCDVFICVGGSSEEWLKEIIESMDTSEMKVVYLMDMVDAVEEEIVEGMEEEHGHDDDHEDEHEEKLEYDEHVWTSPKNAKIIVQAISDMLCEVDAANASEYKKNTESYLAELDELDAAFQAAVDAGIRKTIVFGDRFPFRYFADAYGLEYYAAFPGCSTETEPSAATVAFLIDKVKAENIPVVFHIELSNEKMADAICEATGAKKLLLHSCHNISKREFERGVTYLDLMKANVEAIKEALE</sequence>
<dbReference type="Proteomes" id="UP000236151">
    <property type="component" value="Unassembled WGS sequence"/>
</dbReference>
<protein>
    <submittedName>
        <fullName evidence="6">ABC transporter substrate-binding protein</fullName>
    </submittedName>
</protein>
<comment type="similarity">
    <text evidence="1 4">Belongs to the bacterial solute-binding protein 9 family.</text>
</comment>
<feature type="signal peptide" evidence="5">
    <location>
        <begin position="1"/>
        <end position="27"/>
    </location>
</feature>
<dbReference type="PANTHER" id="PTHR42953:SF3">
    <property type="entry name" value="HIGH-AFFINITY ZINC UPTAKE SYSTEM PROTEIN ZNUA"/>
    <property type="match status" value="1"/>
</dbReference>
<reference evidence="6 7" key="1">
    <citation type="submission" date="2017-06" db="EMBL/GenBank/DDBJ databases">
        <title>Investigating the central metabolism of Clostridium thermosuccinogenes.</title>
        <authorList>
            <person name="Koendjbiharie J.G."/>
            <person name="van Kranenburg R."/>
        </authorList>
    </citation>
    <scope>NUCLEOTIDE SEQUENCE [LARGE SCALE GENOMIC DNA]</scope>
    <source>
        <strain evidence="6 7">DSM 5806</strain>
    </source>
</reference>
<comment type="caution">
    <text evidence="6">The sequence shown here is derived from an EMBL/GenBank/DDBJ whole genome shotgun (WGS) entry which is preliminary data.</text>
</comment>
<dbReference type="RefSeq" id="WP_103082094.1">
    <property type="nucleotide sequence ID" value="NZ_CP021850.1"/>
</dbReference>
<dbReference type="PRINTS" id="PR00691">
    <property type="entry name" value="ADHESINB"/>
</dbReference>
<dbReference type="PRINTS" id="PR00690">
    <property type="entry name" value="ADHESNFAMILY"/>
</dbReference>
<evidence type="ECO:0000256" key="3">
    <source>
        <dbReference type="ARBA" id="ARBA00022729"/>
    </source>
</evidence>
<accession>A0A2K2FBE2</accession>
<dbReference type="GO" id="GO:0007155">
    <property type="term" value="P:cell adhesion"/>
    <property type="evidence" value="ECO:0007669"/>
    <property type="project" value="InterPro"/>
</dbReference>
<dbReference type="EMBL" id="NIOJ01000034">
    <property type="protein sequence ID" value="PNT97698.1"/>
    <property type="molecule type" value="Genomic_DNA"/>
</dbReference>
<dbReference type="InterPro" id="IPR050492">
    <property type="entry name" value="Bact_metal-bind_prot9"/>
</dbReference>
<evidence type="ECO:0000256" key="1">
    <source>
        <dbReference type="ARBA" id="ARBA00011028"/>
    </source>
</evidence>
<dbReference type="AlphaFoldDB" id="A0A2K2FBE2"/>